<evidence type="ECO:0008006" key="12">
    <source>
        <dbReference type="Google" id="ProtNLM"/>
    </source>
</evidence>
<feature type="transmembrane region" description="Helical" evidence="10">
    <location>
        <begin position="330"/>
        <end position="353"/>
    </location>
</feature>
<evidence type="ECO:0000256" key="7">
    <source>
        <dbReference type="ARBA" id="ARBA00022989"/>
    </source>
</evidence>
<evidence type="ECO:0000256" key="1">
    <source>
        <dbReference type="ARBA" id="ARBA00004127"/>
    </source>
</evidence>
<keyword evidence="9 10" id="KW-0472">Membrane</keyword>
<accession>A0A7S0G4A2</accession>
<feature type="transmembrane region" description="Helical" evidence="10">
    <location>
        <begin position="108"/>
        <end position="128"/>
    </location>
</feature>
<keyword evidence="5" id="KW-1003">Cell membrane</keyword>
<evidence type="ECO:0000256" key="6">
    <source>
        <dbReference type="ARBA" id="ARBA00022692"/>
    </source>
</evidence>
<comment type="subcellular location">
    <subcellularLocation>
        <location evidence="2">Cell membrane</location>
    </subcellularLocation>
    <subcellularLocation>
        <location evidence="1">Endomembrane system</location>
        <topology evidence="1">Multi-pass membrane protein</topology>
    </subcellularLocation>
</comment>
<evidence type="ECO:0000313" key="11">
    <source>
        <dbReference type="EMBL" id="CAD8398616.1"/>
    </source>
</evidence>
<dbReference type="InterPro" id="IPR030183">
    <property type="entry name" value="SLAC/SLAH"/>
</dbReference>
<dbReference type="GO" id="GO:0012505">
    <property type="term" value="C:endomembrane system"/>
    <property type="evidence" value="ECO:0007669"/>
    <property type="project" value="UniProtKB-SubCell"/>
</dbReference>
<dbReference type="InterPro" id="IPR038665">
    <property type="entry name" value="Voltage-dep_anion_channel_sf"/>
</dbReference>
<name>A0A7S0G4A2_9RHOD</name>
<dbReference type="EMBL" id="HBEK01015798">
    <property type="protein sequence ID" value="CAD8398616.1"/>
    <property type="molecule type" value="Transcribed_RNA"/>
</dbReference>
<evidence type="ECO:0000256" key="9">
    <source>
        <dbReference type="ARBA" id="ARBA00023136"/>
    </source>
</evidence>
<protein>
    <recommendedName>
        <fullName evidence="12">C4-dicarboxylate transporter/malic acid transport protein</fullName>
    </recommendedName>
</protein>
<gene>
    <name evidence="11" type="ORF">RMAR0315_LOCUS8608</name>
</gene>
<dbReference type="AlphaFoldDB" id="A0A7S0G4A2"/>
<evidence type="ECO:0000256" key="2">
    <source>
        <dbReference type="ARBA" id="ARBA00004236"/>
    </source>
</evidence>
<feature type="transmembrane region" description="Helical" evidence="10">
    <location>
        <begin position="270"/>
        <end position="290"/>
    </location>
</feature>
<dbReference type="Gene3D" id="1.50.10.150">
    <property type="entry name" value="Voltage-dependent anion channel"/>
    <property type="match status" value="1"/>
</dbReference>
<feature type="transmembrane region" description="Helical" evidence="10">
    <location>
        <begin position="208"/>
        <end position="226"/>
    </location>
</feature>
<dbReference type="PANTHER" id="PTHR31269:SF33">
    <property type="entry name" value="S-TYPE ANION CHANNEL SLAH2"/>
    <property type="match status" value="1"/>
</dbReference>
<evidence type="ECO:0000256" key="8">
    <source>
        <dbReference type="ARBA" id="ARBA00023065"/>
    </source>
</evidence>
<dbReference type="PANTHER" id="PTHR31269">
    <property type="entry name" value="S-TYPE ANION CHANNEL SLAH3"/>
    <property type="match status" value="1"/>
</dbReference>
<feature type="transmembrane region" description="Helical" evidence="10">
    <location>
        <begin position="302"/>
        <end position="318"/>
    </location>
</feature>
<keyword evidence="8" id="KW-0406">Ion transport</keyword>
<comment type="similarity">
    <text evidence="3">Belongs to the SLAC1 S-type anion channel family.</text>
</comment>
<keyword evidence="4" id="KW-0813">Transport</keyword>
<keyword evidence="6 10" id="KW-0812">Transmembrane</keyword>
<feature type="transmembrane region" description="Helical" evidence="10">
    <location>
        <begin position="178"/>
        <end position="196"/>
    </location>
</feature>
<evidence type="ECO:0000256" key="10">
    <source>
        <dbReference type="SAM" id="Phobius"/>
    </source>
</evidence>
<dbReference type="InterPro" id="IPR004695">
    <property type="entry name" value="SLAC1/Mae1/Ssu1/TehA"/>
</dbReference>
<sequence>MGDDTVPSRRWSSDVDTTVQSERIRPNLHVPGQADYQAIYGMCTCTGCKNLPPLTRELSDVLGEQSNWKLALAQLNIAYYGPSLGLSAFTGMWMSVSVNFGWLNVPVQLSWVLWFITLTVFALTTLAYIARACMSLSLLKRDFFCNRLVNFFFAPLIVATGLASNAPRFLRNDTLSEIVFYCLLAYQLGLSLYVYGDWLFGKNFSLHWVSPTQQMSIIGNFLVASYGASFGETEGPQLMFFVGLLFWIIVIVALFIRLSESFKSMHENPNPTLALFIAPPAAASVAWLFINVASGAEKPHDAVVSFFFFIDFYFYLMVIRITRSFARQPFAVAFWAVIFPTSTAAGSATAVAFGMDNVFWEVIATIFIVAACLAFLYVTVMTVVNLLKGQFVADPGSLGAYALSKQETSNKSSVSRTTKSTVSTKVTGVQEGSEQVFVELV</sequence>
<feature type="transmembrane region" description="Helical" evidence="10">
    <location>
        <begin position="148"/>
        <end position="166"/>
    </location>
</feature>
<evidence type="ECO:0000256" key="3">
    <source>
        <dbReference type="ARBA" id="ARBA00007808"/>
    </source>
</evidence>
<dbReference type="GO" id="GO:0006873">
    <property type="term" value="P:intracellular monoatomic ion homeostasis"/>
    <property type="evidence" value="ECO:0007669"/>
    <property type="project" value="InterPro"/>
</dbReference>
<dbReference type="Pfam" id="PF03595">
    <property type="entry name" value="SLAC1"/>
    <property type="match status" value="1"/>
</dbReference>
<evidence type="ECO:0000256" key="4">
    <source>
        <dbReference type="ARBA" id="ARBA00022448"/>
    </source>
</evidence>
<proteinExistence type="inferred from homology"/>
<feature type="transmembrane region" description="Helical" evidence="10">
    <location>
        <begin position="77"/>
        <end position="96"/>
    </location>
</feature>
<feature type="transmembrane region" description="Helical" evidence="10">
    <location>
        <begin position="359"/>
        <end position="380"/>
    </location>
</feature>
<organism evidence="11">
    <name type="scientific">Rhodosorus marinus</name>
    <dbReference type="NCBI Taxonomy" id="101924"/>
    <lineage>
        <taxon>Eukaryota</taxon>
        <taxon>Rhodophyta</taxon>
        <taxon>Stylonematophyceae</taxon>
        <taxon>Stylonematales</taxon>
        <taxon>Stylonemataceae</taxon>
        <taxon>Rhodosorus</taxon>
    </lineage>
</organism>
<dbReference type="GO" id="GO:0008308">
    <property type="term" value="F:voltage-gated monoatomic anion channel activity"/>
    <property type="evidence" value="ECO:0007669"/>
    <property type="project" value="InterPro"/>
</dbReference>
<reference evidence="11" key="1">
    <citation type="submission" date="2021-01" db="EMBL/GenBank/DDBJ databases">
        <authorList>
            <person name="Corre E."/>
            <person name="Pelletier E."/>
            <person name="Niang G."/>
            <person name="Scheremetjew M."/>
            <person name="Finn R."/>
            <person name="Kale V."/>
            <person name="Holt S."/>
            <person name="Cochrane G."/>
            <person name="Meng A."/>
            <person name="Brown T."/>
            <person name="Cohen L."/>
        </authorList>
    </citation>
    <scope>NUCLEOTIDE SEQUENCE</scope>
    <source>
        <strain evidence="11">UTEX LB 2760</strain>
    </source>
</reference>
<feature type="transmembrane region" description="Helical" evidence="10">
    <location>
        <begin position="238"/>
        <end position="258"/>
    </location>
</feature>
<dbReference type="GO" id="GO:0005886">
    <property type="term" value="C:plasma membrane"/>
    <property type="evidence" value="ECO:0007669"/>
    <property type="project" value="UniProtKB-SubCell"/>
</dbReference>
<evidence type="ECO:0000256" key="5">
    <source>
        <dbReference type="ARBA" id="ARBA00022475"/>
    </source>
</evidence>
<keyword evidence="7 10" id="KW-1133">Transmembrane helix</keyword>